<comment type="subcellular location">
    <subcellularLocation>
        <location evidence="6">Cytoplasm</location>
    </subcellularLocation>
</comment>
<evidence type="ECO:0000256" key="5">
    <source>
        <dbReference type="ARBA" id="ARBA00022691"/>
    </source>
</evidence>
<dbReference type="InterPro" id="IPR035996">
    <property type="entry name" value="4pyrrol_Methylase_sf"/>
</dbReference>
<dbReference type="AlphaFoldDB" id="A0AAW4X0C9"/>
<dbReference type="Pfam" id="PF00590">
    <property type="entry name" value="TP_methylase"/>
    <property type="match status" value="1"/>
</dbReference>
<protein>
    <recommendedName>
        <fullName evidence="6">Ribosomal RNA small subunit methyltransferase I</fullName>
        <ecNumber evidence="6">2.1.1.198</ecNumber>
    </recommendedName>
    <alternativeName>
        <fullName evidence="6">16S rRNA 2'-O-ribose C1402 methyltransferase</fullName>
    </alternativeName>
    <alternativeName>
        <fullName evidence="6">rRNA (cytidine-2'-O-)-methyltransferase RsmI</fullName>
    </alternativeName>
</protein>
<dbReference type="PANTHER" id="PTHR46111">
    <property type="entry name" value="RIBOSOMAL RNA SMALL SUBUNIT METHYLTRANSFERASE I"/>
    <property type="match status" value="1"/>
</dbReference>
<dbReference type="CDD" id="cd11648">
    <property type="entry name" value="RsmI"/>
    <property type="match status" value="1"/>
</dbReference>
<accession>A0AAW4X0C9</accession>
<dbReference type="GO" id="GO:0070677">
    <property type="term" value="F:rRNA (cytosine-2'-O-)-methyltransferase activity"/>
    <property type="evidence" value="ECO:0007669"/>
    <property type="project" value="UniProtKB-UniRule"/>
</dbReference>
<dbReference type="Gene3D" id="3.40.1010.10">
    <property type="entry name" value="Cobalt-precorrin-4 Transmethylase, Domain 1"/>
    <property type="match status" value="1"/>
</dbReference>
<keyword evidence="4 6" id="KW-0808">Transferase</keyword>
<evidence type="ECO:0000256" key="3">
    <source>
        <dbReference type="ARBA" id="ARBA00022603"/>
    </source>
</evidence>
<proteinExistence type="inferred from homology"/>
<evidence type="ECO:0000256" key="6">
    <source>
        <dbReference type="HAMAP-Rule" id="MF_01877"/>
    </source>
</evidence>
<dbReference type="HAMAP" id="MF_01877">
    <property type="entry name" value="16SrRNA_methyltr_I"/>
    <property type="match status" value="1"/>
</dbReference>
<dbReference type="FunFam" id="3.40.1010.10:FF:000007">
    <property type="entry name" value="Ribosomal RNA small subunit methyltransferase I"/>
    <property type="match status" value="1"/>
</dbReference>
<dbReference type="PANTHER" id="PTHR46111:SF1">
    <property type="entry name" value="RIBOSOMAL RNA SMALL SUBUNIT METHYLTRANSFERASE I"/>
    <property type="match status" value="1"/>
</dbReference>
<dbReference type="EMBL" id="JAJFAT010000010">
    <property type="protein sequence ID" value="MCC3145266.1"/>
    <property type="molecule type" value="Genomic_DNA"/>
</dbReference>
<evidence type="ECO:0000313" key="9">
    <source>
        <dbReference type="Proteomes" id="UP001199296"/>
    </source>
</evidence>
<keyword evidence="3 6" id="KW-0489">Methyltransferase</keyword>
<name>A0AAW4X0C9_9FIRM</name>
<dbReference type="NCBIfam" id="TIGR00096">
    <property type="entry name" value="16S rRNA (cytidine(1402)-2'-O)-methyltransferase"/>
    <property type="match status" value="1"/>
</dbReference>
<comment type="function">
    <text evidence="6">Catalyzes the 2'-O-methylation of the ribose of cytidine 1402 (C1402) in 16S rRNA.</text>
</comment>
<dbReference type="Proteomes" id="UP001199296">
    <property type="component" value="Unassembled WGS sequence"/>
</dbReference>
<evidence type="ECO:0000256" key="1">
    <source>
        <dbReference type="ARBA" id="ARBA00022490"/>
    </source>
</evidence>
<dbReference type="InterPro" id="IPR008189">
    <property type="entry name" value="rRNA_ssu_MeTfrase_I"/>
</dbReference>
<dbReference type="InterPro" id="IPR014776">
    <property type="entry name" value="4pyrrole_Mease_sub2"/>
</dbReference>
<feature type="domain" description="Tetrapyrrole methylase" evidence="7">
    <location>
        <begin position="5"/>
        <end position="207"/>
    </location>
</feature>
<dbReference type="Gene3D" id="3.30.950.10">
    <property type="entry name" value="Methyltransferase, Cobalt-precorrin-4 Transmethylase, Domain 2"/>
    <property type="match status" value="1"/>
</dbReference>
<dbReference type="SUPFAM" id="SSF53790">
    <property type="entry name" value="Tetrapyrrole methylase"/>
    <property type="match status" value="1"/>
</dbReference>
<evidence type="ECO:0000256" key="2">
    <source>
        <dbReference type="ARBA" id="ARBA00022552"/>
    </source>
</evidence>
<keyword evidence="1 6" id="KW-0963">Cytoplasm</keyword>
<reference evidence="8 9" key="1">
    <citation type="submission" date="2021-10" db="EMBL/GenBank/DDBJ databases">
        <authorList>
            <person name="Grouzdev D.S."/>
            <person name="Pantiukh K.S."/>
            <person name="Krutkina M.S."/>
        </authorList>
    </citation>
    <scope>NUCLEOTIDE SEQUENCE [LARGE SCALE GENOMIC DNA]</scope>
    <source>
        <strain evidence="8 9">Z-7514</strain>
    </source>
</reference>
<comment type="catalytic activity">
    <reaction evidence="6">
        <text>cytidine(1402) in 16S rRNA + S-adenosyl-L-methionine = 2'-O-methylcytidine(1402) in 16S rRNA + S-adenosyl-L-homocysteine + H(+)</text>
        <dbReference type="Rhea" id="RHEA:42924"/>
        <dbReference type="Rhea" id="RHEA-COMP:10285"/>
        <dbReference type="Rhea" id="RHEA-COMP:10286"/>
        <dbReference type="ChEBI" id="CHEBI:15378"/>
        <dbReference type="ChEBI" id="CHEBI:57856"/>
        <dbReference type="ChEBI" id="CHEBI:59789"/>
        <dbReference type="ChEBI" id="CHEBI:74495"/>
        <dbReference type="ChEBI" id="CHEBI:82748"/>
        <dbReference type="EC" id="2.1.1.198"/>
    </reaction>
</comment>
<dbReference type="PIRSF" id="PIRSF005917">
    <property type="entry name" value="MTase_YraL"/>
    <property type="match status" value="1"/>
</dbReference>
<organism evidence="8 9">
    <name type="scientific">Halanaerobium polyolivorans</name>
    <dbReference type="NCBI Taxonomy" id="2886943"/>
    <lineage>
        <taxon>Bacteria</taxon>
        <taxon>Bacillati</taxon>
        <taxon>Bacillota</taxon>
        <taxon>Clostridia</taxon>
        <taxon>Halanaerobiales</taxon>
        <taxon>Halanaerobiaceae</taxon>
        <taxon>Halanaerobium</taxon>
    </lineage>
</organism>
<evidence type="ECO:0000256" key="4">
    <source>
        <dbReference type="ARBA" id="ARBA00022679"/>
    </source>
</evidence>
<dbReference type="PROSITE" id="PS01296">
    <property type="entry name" value="RSMI"/>
    <property type="match status" value="1"/>
</dbReference>
<dbReference type="GO" id="GO:0005737">
    <property type="term" value="C:cytoplasm"/>
    <property type="evidence" value="ECO:0007669"/>
    <property type="project" value="UniProtKB-SubCell"/>
</dbReference>
<comment type="caution">
    <text evidence="8">The sequence shown here is derived from an EMBL/GenBank/DDBJ whole genome shotgun (WGS) entry which is preliminary data.</text>
</comment>
<gene>
    <name evidence="6 8" type="primary">rsmI</name>
    <name evidence="8" type="ORF">LJ207_08005</name>
</gene>
<keyword evidence="9" id="KW-1185">Reference proteome</keyword>
<comment type="similarity">
    <text evidence="6">Belongs to the methyltransferase superfamily. RsmI family.</text>
</comment>
<dbReference type="RefSeq" id="WP_229345865.1">
    <property type="nucleotide sequence ID" value="NZ_JAJFAT010000010.1"/>
</dbReference>
<dbReference type="EC" id="2.1.1.198" evidence="6"/>
<keyword evidence="2 6" id="KW-0698">rRNA processing</keyword>
<evidence type="ECO:0000259" key="7">
    <source>
        <dbReference type="Pfam" id="PF00590"/>
    </source>
</evidence>
<dbReference type="FunFam" id="3.30.950.10:FF:000002">
    <property type="entry name" value="Ribosomal RNA small subunit methyltransferase I"/>
    <property type="match status" value="1"/>
</dbReference>
<evidence type="ECO:0000313" key="8">
    <source>
        <dbReference type="EMBL" id="MCC3145266.1"/>
    </source>
</evidence>
<sequence>MTKGKLYICGTPIGNLADSSQRLISTLKKVDLIACEDTRRSQKLLNHFSIEKKMLSYHEHNEETRSKELIEYLQSAKDIALLSDAGMPAISDPGQILIKAAVAAGIEVIPIPGPSAFLAALVVSGLDISAFVFRAFIPRSGKERAEFIEELSLESKTTVFYESPYRLKDTLKDLKEFSSELAAREAVVARELSKVHEEKYYGTTAELYSRLKDQEIKGEIVLVIAGRQEIKEESEGWEELSVLEHLKLLMASGISKKEAIKKVAKLRDMQKSEVYKIAIAISVDKD</sequence>
<dbReference type="InterPro" id="IPR014777">
    <property type="entry name" value="4pyrrole_Mease_sub1"/>
</dbReference>
<dbReference type="InterPro" id="IPR000878">
    <property type="entry name" value="4pyrrol_Mease"/>
</dbReference>
<dbReference type="InterPro" id="IPR018063">
    <property type="entry name" value="SAM_MeTrfase_RsmI_CS"/>
</dbReference>
<keyword evidence="5 6" id="KW-0949">S-adenosyl-L-methionine</keyword>